<keyword evidence="5" id="KW-1185">Reference proteome</keyword>
<feature type="transmembrane region" description="Helical" evidence="1">
    <location>
        <begin position="559"/>
        <end position="584"/>
    </location>
</feature>
<dbReference type="InterPro" id="IPR002656">
    <property type="entry name" value="Acyl_transf_3_dom"/>
</dbReference>
<keyword evidence="2" id="KW-0732">Signal</keyword>
<feature type="transmembrane region" description="Helical" evidence="1">
    <location>
        <begin position="409"/>
        <end position="430"/>
    </location>
</feature>
<dbReference type="InterPro" id="IPR052728">
    <property type="entry name" value="O2_lipid_transport_reg"/>
</dbReference>
<name>A0A8K0CEW2_IGNLU</name>
<comment type="caution">
    <text evidence="4">The sequence shown here is derived from an EMBL/GenBank/DDBJ whole genome shotgun (WGS) entry which is preliminary data.</text>
</comment>
<keyword evidence="1" id="KW-0812">Transmembrane</keyword>
<feature type="transmembrane region" description="Helical" evidence="1">
    <location>
        <begin position="276"/>
        <end position="297"/>
    </location>
</feature>
<feature type="transmembrane region" description="Helical" evidence="1">
    <location>
        <begin position="156"/>
        <end position="178"/>
    </location>
</feature>
<dbReference type="PANTHER" id="PTHR11161">
    <property type="entry name" value="O-ACYLTRANSFERASE"/>
    <property type="match status" value="1"/>
</dbReference>
<proteinExistence type="predicted"/>
<feature type="chain" id="PRO_5035430225" description="Acyltransferase 3 domain-containing protein" evidence="2">
    <location>
        <begin position="25"/>
        <end position="654"/>
    </location>
</feature>
<dbReference type="Proteomes" id="UP000801492">
    <property type="component" value="Unassembled WGS sequence"/>
</dbReference>
<keyword evidence="1" id="KW-1133">Transmembrane helix</keyword>
<gene>
    <name evidence="4" type="ORF">ILUMI_21863</name>
</gene>
<dbReference type="GO" id="GO:0016747">
    <property type="term" value="F:acyltransferase activity, transferring groups other than amino-acyl groups"/>
    <property type="evidence" value="ECO:0007669"/>
    <property type="project" value="InterPro"/>
</dbReference>
<feature type="domain" description="Acyltransferase 3" evidence="3">
    <location>
        <begin position="230"/>
        <end position="622"/>
    </location>
</feature>
<dbReference type="OrthoDB" id="10265389at2759"/>
<feature type="transmembrane region" description="Helical" evidence="1">
    <location>
        <begin position="464"/>
        <end position="480"/>
    </location>
</feature>
<feature type="transmembrane region" description="Helical" evidence="1">
    <location>
        <begin position="382"/>
        <end position="402"/>
    </location>
</feature>
<dbReference type="Pfam" id="PF01757">
    <property type="entry name" value="Acyl_transf_3"/>
    <property type="match status" value="1"/>
</dbReference>
<dbReference type="AlphaFoldDB" id="A0A8K0CEW2"/>
<evidence type="ECO:0000256" key="2">
    <source>
        <dbReference type="SAM" id="SignalP"/>
    </source>
</evidence>
<sequence length="654" mass="76049">MMIFNPFLKVVWLVCAVLVLQVHGDVTDAEYELMPPIFHLDNFDQCMVLGEKALYCSISIQLEPVDSKHPSQVWKITRKVISRGKNYRHDRLRHGVCVAISCPNLSANVTFFKTNHKLLKTELSKCYTKKYSGLGLKSVVTRLHCETQEPVYDIDIYDILVATILFILFVIVVIGSFYEGCARYKTKEEYDKITKTTTAGRILTCFSLPKNWERLTSINNSPDAISLRPINAIRFYSMCLVIMCHTCMVAYAGPIVNPQFFERMTENSMNMLVVNGAMSTQTFFLMAGWLLSYHFFLTFERRKHVRFSYIVIAFVNRYIRLTPSFLVTIAISSTWLYHVGRGPFWHKLVGTEFRHCRMNWWANLLYINNYYDSKHMCMQQSWYLAADTQLFLLSLVIVMLMWKYQHQIKFILGIFLATSILIPGMINYAFDYDIVVRAYPENLYNMQLDNRHWHNTYIPAHNNMSGYVVGLIFGYLFYKYRNQKILTKKFHIAIWWIITWGLPLSMIFLGVPIYKDSYQHSRTIAAIYAALVRCLYVLGIAIGIFGVSQGVGWFLRDALCWLPLQVFGRLSYCAYLIHVALIRVRGGLLRTPLYVNSYVFLNQTLGDIAMAYIFALILCLFVEMPVSALQKLLVPQLEERRKLISPQDNKQKLR</sequence>
<evidence type="ECO:0000259" key="3">
    <source>
        <dbReference type="Pfam" id="PF01757"/>
    </source>
</evidence>
<accession>A0A8K0CEW2</accession>
<feature type="transmembrane region" description="Helical" evidence="1">
    <location>
        <begin position="604"/>
        <end position="622"/>
    </location>
</feature>
<feature type="transmembrane region" description="Helical" evidence="1">
    <location>
        <begin position="318"/>
        <end position="338"/>
    </location>
</feature>
<evidence type="ECO:0000256" key="1">
    <source>
        <dbReference type="SAM" id="Phobius"/>
    </source>
</evidence>
<keyword evidence="1" id="KW-0472">Membrane</keyword>
<feature type="transmembrane region" description="Helical" evidence="1">
    <location>
        <begin position="526"/>
        <end position="547"/>
    </location>
</feature>
<evidence type="ECO:0000313" key="4">
    <source>
        <dbReference type="EMBL" id="KAF2884301.1"/>
    </source>
</evidence>
<evidence type="ECO:0000313" key="5">
    <source>
        <dbReference type="Proteomes" id="UP000801492"/>
    </source>
</evidence>
<feature type="transmembrane region" description="Helical" evidence="1">
    <location>
        <begin position="492"/>
        <end position="514"/>
    </location>
</feature>
<dbReference type="EMBL" id="VTPC01090203">
    <property type="protein sequence ID" value="KAF2884301.1"/>
    <property type="molecule type" value="Genomic_DNA"/>
</dbReference>
<feature type="signal peptide" evidence="2">
    <location>
        <begin position="1"/>
        <end position="24"/>
    </location>
</feature>
<dbReference type="PANTHER" id="PTHR11161:SF72">
    <property type="entry name" value="FI21449P1"/>
    <property type="match status" value="1"/>
</dbReference>
<organism evidence="4 5">
    <name type="scientific">Ignelater luminosus</name>
    <name type="common">Cucubano</name>
    <name type="synonym">Pyrophorus luminosus</name>
    <dbReference type="NCBI Taxonomy" id="2038154"/>
    <lineage>
        <taxon>Eukaryota</taxon>
        <taxon>Metazoa</taxon>
        <taxon>Ecdysozoa</taxon>
        <taxon>Arthropoda</taxon>
        <taxon>Hexapoda</taxon>
        <taxon>Insecta</taxon>
        <taxon>Pterygota</taxon>
        <taxon>Neoptera</taxon>
        <taxon>Endopterygota</taxon>
        <taxon>Coleoptera</taxon>
        <taxon>Polyphaga</taxon>
        <taxon>Elateriformia</taxon>
        <taxon>Elateroidea</taxon>
        <taxon>Elateridae</taxon>
        <taxon>Agrypninae</taxon>
        <taxon>Pyrophorini</taxon>
        <taxon>Ignelater</taxon>
    </lineage>
</organism>
<feature type="transmembrane region" description="Helical" evidence="1">
    <location>
        <begin position="235"/>
        <end position="256"/>
    </location>
</feature>
<protein>
    <recommendedName>
        <fullName evidence="3">Acyltransferase 3 domain-containing protein</fullName>
    </recommendedName>
</protein>
<reference evidence="4" key="1">
    <citation type="submission" date="2019-08" db="EMBL/GenBank/DDBJ databases">
        <title>The genome of the North American firefly Photinus pyralis.</title>
        <authorList>
            <consortium name="Photinus pyralis genome working group"/>
            <person name="Fallon T.R."/>
            <person name="Sander Lower S.E."/>
            <person name="Weng J.-K."/>
        </authorList>
    </citation>
    <scope>NUCLEOTIDE SEQUENCE</scope>
    <source>
        <strain evidence="4">TRF0915ILg1</strain>
        <tissue evidence="4">Whole body</tissue>
    </source>
</reference>